<feature type="region of interest" description="Disordered" evidence="1">
    <location>
        <begin position="1"/>
        <end position="50"/>
    </location>
</feature>
<feature type="region of interest" description="Disordered" evidence="1">
    <location>
        <begin position="441"/>
        <end position="469"/>
    </location>
</feature>
<evidence type="ECO:0008006" key="4">
    <source>
        <dbReference type="Google" id="ProtNLM"/>
    </source>
</evidence>
<dbReference type="EMBL" id="JAVFHQ010000011">
    <property type="protein sequence ID" value="KAK4547389.1"/>
    <property type="molecule type" value="Genomic_DNA"/>
</dbReference>
<feature type="region of interest" description="Disordered" evidence="1">
    <location>
        <begin position="182"/>
        <end position="302"/>
    </location>
</feature>
<keyword evidence="3" id="KW-1185">Reference proteome</keyword>
<gene>
    <name evidence="2" type="ORF">LTR36_001045</name>
</gene>
<reference evidence="2 3" key="1">
    <citation type="submission" date="2021-11" db="EMBL/GenBank/DDBJ databases">
        <title>Black yeast isolated from Biological Soil Crust.</title>
        <authorList>
            <person name="Kurbessoian T."/>
        </authorList>
    </citation>
    <scope>NUCLEOTIDE SEQUENCE [LARGE SCALE GENOMIC DNA]</scope>
    <source>
        <strain evidence="2 3">CCFEE 5522</strain>
    </source>
</reference>
<organism evidence="2 3">
    <name type="scientific">Oleoguttula mirabilis</name>
    <dbReference type="NCBI Taxonomy" id="1507867"/>
    <lineage>
        <taxon>Eukaryota</taxon>
        <taxon>Fungi</taxon>
        <taxon>Dikarya</taxon>
        <taxon>Ascomycota</taxon>
        <taxon>Pezizomycotina</taxon>
        <taxon>Dothideomycetes</taxon>
        <taxon>Dothideomycetidae</taxon>
        <taxon>Mycosphaerellales</taxon>
        <taxon>Teratosphaeriaceae</taxon>
        <taxon>Oleoguttula</taxon>
    </lineage>
</organism>
<sequence length="895" mass="104174">MSYYGEDDYDYHRRRRSPREYEGRRSGQYLNPGINGGSLHRTRSTGHAPQPVVNNIYMDQIQDANLRAESPYRPPPSPRQAPALYPAAQAPYQAAPAMYQAAPAPYPASPDLRGRRLGEDFVVDLAGMAINDRLRSRSRGRTEGTLMDRPDFAEWRLEQKERELEEEKRRLLWEKEAELRKLKDDAKQEKAEHAAEEARKRAIQDYEDKKRTDAQKAKDAEARFREKVEHDKKEAKDAEARFMEKMERDKKEAKEEEDRIKQKIEREKRDAKEREEREWKEFLQRQREKEDKEKAEKKAEKEKIEAEMRRRLSKFGLPEDQIDAMVDEEKAKKYKEEHARLPGRPSPSSQLVEFVGSKRAPVYAKVHRDFLSVDTLTYYDIPYEFDRNDSNYIIILREMDNYETEVLFEHTKRLRSGKLLLEAPKDKSSYAWYRKRDRSHSRVSSERQGDPDVQSIGEKTPSFEHGLEDQHPSALSSILRPSPLAVTFGEAYDKLCEHLRHPPTQWQSRARCRPLNQYMACMDDQLRAALLESFRDLDSVLFQGVLRRRVHIDWSANGDIVDGAGTRQATKSTIDEEGRFRITLSPSAWCDASPSCRGRAWAALLHQLLHAYFAITTGDRRESSPCGSPLWRDTSRRLMHYLAFPDPSLSDGHCLLRSHHEPVDEIALLQDIHLSEEDEAWRPMPRPISLASAHDELLMMLDRPLTPSQVRARSHITKAFLAPGRETAPSTLLEAFNDIDTLLFDGILRYRVHVHWVWRPQGESWAGICRYPRSARNDSARVRIDIEAEKAWCAGWSNSHYYEWGILVHEMLHAYLWIMTGRATHEVCQCEAQVYHGPRWAAAIIALARKLDFVGFRTEHMGNLSGECHLWNDHAEFVWNRDAKRVGADEYDKYM</sequence>
<dbReference type="Proteomes" id="UP001324427">
    <property type="component" value="Unassembled WGS sequence"/>
</dbReference>
<proteinExistence type="predicted"/>
<accession>A0AAV9JPR1</accession>
<protein>
    <recommendedName>
        <fullName evidence="4">SprT-like domain-containing protein</fullName>
    </recommendedName>
</protein>
<evidence type="ECO:0000313" key="2">
    <source>
        <dbReference type="EMBL" id="KAK4547389.1"/>
    </source>
</evidence>
<name>A0AAV9JPR1_9PEZI</name>
<dbReference type="AlphaFoldDB" id="A0AAV9JPR1"/>
<comment type="caution">
    <text evidence="2">The sequence shown here is derived from an EMBL/GenBank/DDBJ whole genome shotgun (WGS) entry which is preliminary data.</text>
</comment>
<evidence type="ECO:0000313" key="3">
    <source>
        <dbReference type="Proteomes" id="UP001324427"/>
    </source>
</evidence>
<evidence type="ECO:0000256" key="1">
    <source>
        <dbReference type="SAM" id="MobiDB-lite"/>
    </source>
</evidence>